<comment type="caution">
    <text evidence="1">The sequence shown here is derived from an EMBL/GenBank/DDBJ whole genome shotgun (WGS) entry which is preliminary data.</text>
</comment>
<organism evidence="1 2">
    <name type="scientific">Phascolomyces articulosus</name>
    <dbReference type="NCBI Taxonomy" id="60185"/>
    <lineage>
        <taxon>Eukaryota</taxon>
        <taxon>Fungi</taxon>
        <taxon>Fungi incertae sedis</taxon>
        <taxon>Mucoromycota</taxon>
        <taxon>Mucoromycotina</taxon>
        <taxon>Mucoromycetes</taxon>
        <taxon>Mucorales</taxon>
        <taxon>Lichtheimiaceae</taxon>
        <taxon>Phascolomyces</taxon>
    </lineage>
</organism>
<protein>
    <submittedName>
        <fullName evidence="1">Uncharacterized protein</fullName>
    </submittedName>
</protein>
<name>A0AAD5JYK9_9FUNG</name>
<proteinExistence type="predicted"/>
<gene>
    <name evidence="1" type="ORF">BDA99DRAFT_543590</name>
</gene>
<dbReference type="AlphaFoldDB" id="A0AAD5JYK9"/>
<sequence length="191" mass="22428">MQAISNTIKIIKYCYNIYPVLARKILTMIIKANTEDLTLFNSRKSKNLTGELVNTNPKKAFDHQDKQHQIWQQRKSRKNGNYVYNIESPKKLYSIGFSPRKYKQQQQQQQQQQRQPGTLPSNDLNLHLVSDLQKLFIMLNRNSNDKEFTQFFGKNVNSLDHGFETCLLMDPSFLAITFSCRLNVSFRYIIV</sequence>
<accession>A0AAD5JYK9</accession>
<evidence type="ECO:0000313" key="1">
    <source>
        <dbReference type="EMBL" id="KAI9245691.1"/>
    </source>
</evidence>
<reference evidence="1" key="2">
    <citation type="submission" date="2023-02" db="EMBL/GenBank/DDBJ databases">
        <authorList>
            <consortium name="DOE Joint Genome Institute"/>
            <person name="Mondo S.J."/>
            <person name="Chang Y."/>
            <person name="Wang Y."/>
            <person name="Ahrendt S."/>
            <person name="Andreopoulos W."/>
            <person name="Barry K."/>
            <person name="Beard J."/>
            <person name="Benny G.L."/>
            <person name="Blankenship S."/>
            <person name="Bonito G."/>
            <person name="Cuomo C."/>
            <person name="Desiro A."/>
            <person name="Gervers K.A."/>
            <person name="Hundley H."/>
            <person name="Kuo A."/>
            <person name="LaButti K."/>
            <person name="Lang B.F."/>
            <person name="Lipzen A."/>
            <person name="O'Donnell K."/>
            <person name="Pangilinan J."/>
            <person name="Reynolds N."/>
            <person name="Sandor L."/>
            <person name="Smith M.W."/>
            <person name="Tsang A."/>
            <person name="Grigoriev I.V."/>
            <person name="Stajich J.E."/>
            <person name="Spatafora J.W."/>
        </authorList>
    </citation>
    <scope>NUCLEOTIDE SEQUENCE</scope>
    <source>
        <strain evidence="1">RSA 2281</strain>
    </source>
</reference>
<reference evidence="1" key="1">
    <citation type="journal article" date="2022" name="IScience">
        <title>Evolution of zygomycete secretomes and the origins of terrestrial fungal ecologies.</title>
        <authorList>
            <person name="Chang Y."/>
            <person name="Wang Y."/>
            <person name="Mondo S."/>
            <person name="Ahrendt S."/>
            <person name="Andreopoulos W."/>
            <person name="Barry K."/>
            <person name="Beard J."/>
            <person name="Benny G.L."/>
            <person name="Blankenship S."/>
            <person name="Bonito G."/>
            <person name="Cuomo C."/>
            <person name="Desiro A."/>
            <person name="Gervers K.A."/>
            <person name="Hundley H."/>
            <person name="Kuo A."/>
            <person name="LaButti K."/>
            <person name="Lang B.F."/>
            <person name="Lipzen A."/>
            <person name="O'Donnell K."/>
            <person name="Pangilinan J."/>
            <person name="Reynolds N."/>
            <person name="Sandor L."/>
            <person name="Smith M.E."/>
            <person name="Tsang A."/>
            <person name="Grigoriev I.V."/>
            <person name="Stajich J.E."/>
            <person name="Spatafora J.W."/>
        </authorList>
    </citation>
    <scope>NUCLEOTIDE SEQUENCE</scope>
    <source>
        <strain evidence="1">RSA 2281</strain>
    </source>
</reference>
<keyword evidence="2" id="KW-1185">Reference proteome</keyword>
<dbReference type="Proteomes" id="UP001209540">
    <property type="component" value="Unassembled WGS sequence"/>
</dbReference>
<evidence type="ECO:0000313" key="2">
    <source>
        <dbReference type="Proteomes" id="UP001209540"/>
    </source>
</evidence>
<dbReference type="EMBL" id="JAIXMP010000050">
    <property type="protein sequence ID" value="KAI9245691.1"/>
    <property type="molecule type" value="Genomic_DNA"/>
</dbReference>